<evidence type="ECO:0008006" key="3">
    <source>
        <dbReference type="Google" id="ProtNLM"/>
    </source>
</evidence>
<dbReference type="RefSeq" id="WP_090388121.1">
    <property type="nucleotide sequence ID" value="NZ_FMZO01000001.1"/>
</dbReference>
<dbReference type="AlphaFoldDB" id="A0A1G6IAY9"/>
<protein>
    <recommendedName>
        <fullName evidence="3">DUF4843 domain-containing protein</fullName>
    </recommendedName>
</protein>
<dbReference type="Proteomes" id="UP000198757">
    <property type="component" value="Unassembled WGS sequence"/>
</dbReference>
<sequence>MKSVKYIYLAFLLLFAGASCEKKDYPKGLAELEHHYYVVYYPNTNDTVRVNRSQTALLKLPIQFYSGFTRSYDAKTYYRVETSGIANPAVLGQDFNVVDRQGNVLQPVDGRFSILFPQAKQTKDTIYIRLLNNSTPGTRRAVINLIGDSTSQYVVDTFSTAHKRPLVIQ</sequence>
<dbReference type="OrthoDB" id="996923at2"/>
<accession>A0A1G6IAY9</accession>
<organism evidence="1 2">
    <name type="scientific">Niabella drilacis (strain DSM 25811 / CCM 8410 / CCUG 62505 / LMG 26954 / E90)</name>
    <dbReference type="NCBI Taxonomy" id="1285928"/>
    <lineage>
        <taxon>Bacteria</taxon>
        <taxon>Pseudomonadati</taxon>
        <taxon>Bacteroidota</taxon>
        <taxon>Chitinophagia</taxon>
        <taxon>Chitinophagales</taxon>
        <taxon>Chitinophagaceae</taxon>
        <taxon>Niabella</taxon>
    </lineage>
</organism>
<keyword evidence="2" id="KW-1185">Reference proteome</keyword>
<dbReference type="PROSITE" id="PS51257">
    <property type="entry name" value="PROKAR_LIPOPROTEIN"/>
    <property type="match status" value="1"/>
</dbReference>
<reference evidence="2" key="1">
    <citation type="submission" date="2016-10" db="EMBL/GenBank/DDBJ databases">
        <authorList>
            <person name="Varghese N."/>
            <person name="Submissions S."/>
        </authorList>
    </citation>
    <scope>NUCLEOTIDE SEQUENCE [LARGE SCALE GENOMIC DNA]</scope>
    <source>
        <strain evidence="2">DSM 25811 / CCM 8410 / LMG 26954 / E90</strain>
    </source>
</reference>
<proteinExistence type="predicted"/>
<dbReference type="STRING" id="1285928.SAMN04487894_101145"/>
<name>A0A1G6IAY9_NIADE</name>
<dbReference type="EMBL" id="FMZO01000001">
    <property type="protein sequence ID" value="SDC03175.1"/>
    <property type="molecule type" value="Genomic_DNA"/>
</dbReference>
<gene>
    <name evidence="1" type="ORF">SAMN04487894_101145</name>
</gene>
<evidence type="ECO:0000313" key="2">
    <source>
        <dbReference type="Proteomes" id="UP000198757"/>
    </source>
</evidence>
<evidence type="ECO:0000313" key="1">
    <source>
        <dbReference type="EMBL" id="SDC03175.1"/>
    </source>
</evidence>